<evidence type="ECO:0000313" key="1">
    <source>
        <dbReference type="EMBL" id="SKA90285.1"/>
    </source>
</evidence>
<evidence type="ECO:0000313" key="2">
    <source>
        <dbReference type="Proteomes" id="UP000190042"/>
    </source>
</evidence>
<sequence>MKRGLEGIEIGYFETGQIFEKAAYFNYFGDPDKETRRYAIAVFAVNLGNWYSGSLFPFLDATSDLEEFIKEFLEHHKQIEKDFPVLYEYIISFLISIEEENGGKYAFSTFDIDKQLLKRLKEEILVPQREYLHKHTPIKNFLNEIRVAPFFI</sequence>
<dbReference type="Proteomes" id="UP000190042">
    <property type="component" value="Unassembled WGS sequence"/>
</dbReference>
<protein>
    <submittedName>
        <fullName evidence="1">Uncharacterized protein</fullName>
    </submittedName>
</protein>
<keyword evidence="2" id="KW-1185">Reference proteome</keyword>
<proteinExistence type="predicted"/>
<organism evidence="1 2">
    <name type="scientific">Sporosarcina newyorkensis</name>
    <dbReference type="NCBI Taxonomy" id="759851"/>
    <lineage>
        <taxon>Bacteria</taxon>
        <taxon>Bacillati</taxon>
        <taxon>Bacillota</taxon>
        <taxon>Bacilli</taxon>
        <taxon>Bacillales</taxon>
        <taxon>Caryophanaceae</taxon>
        <taxon>Sporosarcina</taxon>
    </lineage>
</organism>
<dbReference type="RefSeq" id="WP_078816723.1">
    <property type="nucleotide sequence ID" value="NZ_FUYJ01000001.1"/>
</dbReference>
<name>A0A1T4XMH4_9BACL</name>
<accession>A0A1T4XMH4</accession>
<gene>
    <name evidence="1" type="ORF">SAMN04244570_0951</name>
</gene>
<dbReference type="AlphaFoldDB" id="A0A1T4XMH4"/>
<dbReference type="EMBL" id="FUYJ01000001">
    <property type="protein sequence ID" value="SKA90285.1"/>
    <property type="molecule type" value="Genomic_DNA"/>
</dbReference>
<reference evidence="2" key="1">
    <citation type="submission" date="2017-02" db="EMBL/GenBank/DDBJ databases">
        <authorList>
            <person name="Varghese N."/>
            <person name="Submissions S."/>
        </authorList>
    </citation>
    <scope>NUCLEOTIDE SEQUENCE [LARGE SCALE GENOMIC DNA]</scope>
    <source>
        <strain evidence="2">DSM 23966</strain>
    </source>
</reference>